<sequence>MDLRVRMYRRVPVSLNPSRPPSSISSSSSSSSTLCVLTSPVGHPDKPVSSPLSYNISFLSRCPGREVTCLTIPLHICALCMYTYVCVCVCVSCAMCVVTCGWHSLVASRSKGAKKRKKGDTDSTLARDPSVIVDEERRYYHLA</sequence>
<evidence type="ECO:0000313" key="2">
    <source>
        <dbReference type="EMBL" id="KXJ89820.1"/>
    </source>
</evidence>
<dbReference type="InParanoid" id="A0A136IXV1"/>
<evidence type="ECO:0000313" key="3">
    <source>
        <dbReference type="Proteomes" id="UP000070501"/>
    </source>
</evidence>
<organism evidence="2 3">
    <name type="scientific">Microdochium bolleyi</name>
    <dbReference type="NCBI Taxonomy" id="196109"/>
    <lineage>
        <taxon>Eukaryota</taxon>
        <taxon>Fungi</taxon>
        <taxon>Dikarya</taxon>
        <taxon>Ascomycota</taxon>
        <taxon>Pezizomycotina</taxon>
        <taxon>Sordariomycetes</taxon>
        <taxon>Xylariomycetidae</taxon>
        <taxon>Xylariales</taxon>
        <taxon>Microdochiaceae</taxon>
        <taxon>Microdochium</taxon>
    </lineage>
</organism>
<feature type="transmembrane region" description="Helical" evidence="1">
    <location>
        <begin position="81"/>
        <end position="107"/>
    </location>
</feature>
<keyword evidence="1" id="KW-0812">Transmembrane</keyword>
<reference evidence="3" key="1">
    <citation type="submission" date="2016-02" db="EMBL/GenBank/DDBJ databases">
        <title>Draft genome sequence of Microdochium bolleyi, a fungal endophyte of beachgrass.</title>
        <authorList>
            <consortium name="DOE Joint Genome Institute"/>
            <person name="David A.S."/>
            <person name="May G."/>
            <person name="Haridas S."/>
            <person name="Lim J."/>
            <person name="Wang M."/>
            <person name="Labutti K."/>
            <person name="Lipzen A."/>
            <person name="Barry K."/>
            <person name="Grigoriev I.V."/>
        </authorList>
    </citation>
    <scope>NUCLEOTIDE SEQUENCE [LARGE SCALE GENOMIC DNA]</scope>
    <source>
        <strain evidence="3">J235TASD1</strain>
    </source>
</reference>
<dbReference type="EMBL" id="KQ964254">
    <property type="protein sequence ID" value="KXJ89820.1"/>
    <property type="molecule type" value="Genomic_DNA"/>
</dbReference>
<keyword evidence="1" id="KW-0472">Membrane</keyword>
<name>A0A136IXV1_9PEZI</name>
<proteinExistence type="predicted"/>
<keyword evidence="1" id="KW-1133">Transmembrane helix</keyword>
<feature type="non-terminal residue" evidence="2">
    <location>
        <position position="143"/>
    </location>
</feature>
<protein>
    <submittedName>
        <fullName evidence="2">Uncharacterized protein</fullName>
    </submittedName>
</protein>
<gene>
    <name evidence="2" type="ORF">Micbo1qcDRAFT_165193</name>
</gene>
<dbReference type="AlphaFoldDB" id="A0A136IXV1"/>
<accession>A0A136IXV1</accession>
<dbReference type="Proteomes" id="UP000070501">
    <property type="component" value="Unassembled WGS sequence"/>
</dbReference>
<evidence type="ECO:0000256" key="1">
    <source>
        <dbReference type="SAM" id="Phobius"/>
    </source>
</evidence>
<keyword evidence="3" id="KW-1185">Reference proteome</keyword>